<proteinExistence type="predicted"/>
<reference evidence="4" key="2">
    <citation type="submission" date="2025-09" db="UniProtKB">
        <authorList>
            <consortium name="Ensembl"/>
        </authorList>
    </citation>
    <scope>IDENTIFICATION</scope>
</reference>
<dbReference type="Pfam" id="PF00098">
    <property type="entry name" value="zf-CCHC"/>
    <property type="match status" value="1"/>
</dbReference>
<evidence type="ECO:0000313" key="5">
    <source>
        <dbReference type="Proteomes" id="UP000261340"/>
    </source>
</evidence>
<dbReference type="AlphaFoldDB" id="A0A3Q0S5M9"/>
<organism evidence="4 5">
    <name type="scientific">Amphilophus citrinellus</name>
    <name type="common">Midas cichlid</name>
    <name type="synonym">Cichlasoma citrinellum</name>
    <dbReference type="NCBI Taxonomy" id="61819"/>
    <lineage>
        <taxon>Eukaryota</taxon>
        <taxon>Metazoa</taxon>
        <taxon>Chordata</taxon>
        <taxon>Craniata</taxon>
        <taxon>Vertebrata</taxon>
        <taxon>Euteleostomi</taxon>
        <taxon>Actinopterygii</taxon>
        <taxon>Neopterygii</taxon>
        <taxon>Teleostei</taxon>
        <taxon>Neoteleostei</taxon>
        <taxon>Acanthomorphata</taxon>
        <taxon>Ovalentaria</taxon>
        <taxon>Cichlomorphae</taxon>
        <taxon>Cichliformes</taxon>
        <taxon>Cichlidae</taxon>
        <taxon>New World cichlids</taxon>
        <taxon>Cichlasomatinae</taxon>
        <taxon>Heroini</taxon>
        <taxon>Amphilophus</taxon>
    </lineage>
</organism>
<dbReference type="Proteomes" id="UP000261340">
    <property type="component" value="Unplaced"/>
</dbReference>
<name>A0A3Q0S5M9_AMPCI</name>
<feature type="domain" description="CCHC-type" evidence="3">
    <location>
        <begin position="19"/>
        <end position="34"/>
    </location>
</feature>
<keyword evidence="1" id="KW-0479">Metal-binding</keyword>
<evidence type="ECO:0000256" key="2">
    <source>
        <dbReference type="SAM" id="MobiDB-lite"/>
    </source>
</evidence>
<dbReference type="Gene3D" id="4.10.60.10">
    <property type="entry name" value="Zinc finger, CCHC-type"/>
    <property type="match status" value="1"/>
</dbReference>
<dbReference type="Ensembl" id="ENSACIT00000018629.1">
    <property type="protein sequence ID" value="ENSACIP00000018142.1"/>
    <property type="gene ID" value="ENSACIG00000014157.1"/>
</dbReference>
<keyword evidence="1" id="KW-0863">Zinc-finger</keyword>
<feature type="region of interest" description="Disordered" evidence="2">
    <location>
        <begin position="27"/>
        <end position="108"/>
    </location>
</feature>
<dbReference type="PROSITE" id="PS50158">
    <property type="entry name" value="ZF_CCHC"/>
    <property type="match status" value="1"/>
</dbReference>
<dbReference type="InterPro" id="IPR001878">
    <property type="entry name" value="Znf_CCHC"/>
</dbReference>
<protein>
    <recommendedName>
        <fullName evidence="3">CCHC-type domain-containing protein</fullName>
    </recommendedName>
</protein>
<feature type="compositionally biased region" description="Polar residues" evidence="2">
    <location>
        <begin position="97"/>
        <end position="108"/>
    </location>
</feature>
<sequence>MLNTNELSPSPNREAIGPCFKCGEQGHFQRDCPRSPSPTVALRHGDKDPTSDHQLRGLQISSTSNKGESLCTGTEWLITMGQKPHTPTAPPTPHGTQSNVFSKSTKHM</sequence>
<keyword evidence="5" id="KW-1185">Reference proteome</keyword>
<reference evidence="4" key="1">
    <citation type="submission" date="2025-08" db="UniProtKB">
        <authorList>
            <consortium name="Ensembl"/>
        </authorList>
    </citation>
    <scope>IDENTIFICATION</scope>
</reference>
<dbReference type="GO" id="GO:0003676">
    <property type="term" value="F:nucleic acid binding"/>
    <property type="evidence" value="ECO:0007669"/>
    <property type="project" value="InterPro"/>
</dbReference>
<keyword evidence="1" id="KW-0862">Zinc</keyword>
<evidence type="ECO:0000313" key="4">
    <source>
        <dbReference type="Ensembl" id="ENSACIP00000018142.1"/>
    </source>
</evidence>
<dbReference type="InterPro" id="IPR036875">
    <property type="entry name" value="Znf_CCHC_sf"/>
</dbReference>
<evidence type="ECO:0000256" key="1">
    <source>
        <dbReference type="PROSITE-ProRule" id="PRU00047"/>
    </source>
</evidence>
<evidence type="ECO:0000259" key="3">
    <source>
        <dbReference type="PROSITE" id="PS50158"/>
    </source>
</evidence>
<dbReference type="SUPFAM" id="SSF57756">
    <property type="entry name" value="Retrovirus zinc finger-like domains"/>
    <property type="match status" value="1"/>
</dbReference>
<accession>A0A3Q0S5M9</accession>
<feature type="compositionally biased region" description="Basic and acidic residues" evidence="2">
    <location>
        <begin position="43"/>
        <end position="55"/>
    </location>
</feature>
<dbReference type="GO" id="GO:0008270">
    <property type="term" value="F:zinc ion binding"/>
    <property type="evidence" value="ECO:0007669"/>
    <property type="project" value="UniProtKB-KW"/>
</dbReference>
<dbReference type="SMART" id="SM00343">
    <property type="entry name" value="ZnF_C2HC"/>
    <property type="match status" value="1"/>
</dbReference>